<reference evidence="4" key="1">
    <citation type="submission" date="2019-09" db="EMBL/GenBank/DDBJ databases">
        <title>Mumia zhuanghuii sp. nov. isolated from the intestinal contents of plateau pika (Ochotona curzoniae) in the Qinghai-Tibet plateau of China.</title>
        <authorList>
            <person name="Tian Z."/>
        </authorList>
    </citation>
    <scope>NUCLEOTIDE SEQUENCE [LARGE SCALE GENOMIC DNA]</scope>
    <source>
        <strain evidence="4">JCM 30598</strain>
    </source>
</reference>
<dbReference type="PROSITE" id="PS51787">
    <property type="entry name" value="LON_N"/>
    <property type="match status" value="1"/>
</dbReference>
<dbReference type="Pfam" id="PF02190">
    <property type="entry name" value="LON_substr_bdg"/>
    <property type="match status" value="1"/>
</dbReference>
<dbReference type="InterPro" id="IPR046336">
    <property type="entry name" value="Lon_prtase_N_sf"/>
</dbReference>
<keyword evidence="4" id="KW-1185">Reference proteome</keyword>
<dbReference type="EMBL" id="VYSA01000001">
    <property type="protein sequence ID" value="KAA9110884.1"/>
    <property type="molecule type" value="Genomic_DNA"/>
</dbReference>
<dbReference type="InterPro" id="IPR015947">
    <property type="entry name" value="PUA-like_sf"/>
</dbReference>
<dbReference type="Gene3D" id="2.30.130.40">
    <property type="entry name" value="LON domain-like"/>
    <property type="match status" value="1"/>
</dbReference>
<organism evidence="3 4">
    <name type="scientific">Microbacterium rhizomatis</name>
    <dbReference type="NCBI Taxonomy" id="1631477"/>
    <lineage>
        <taxon>Bacteria</taxon>
        <taxon>Bacillati</taxon>
        <taxon>Actinomycetota</taxon>
        <taxon>Actinomycetes</taxon>
        <taxon>Micrococcales</taxon>
        <taxon>Microbacteriaceae</taxon>
        <taxon>Microbacterium</taxon>
    </lineage>
</organism>
<dbReference type="Proteomes" id="UP000325827">
    <property type="component" value="Unassembled WGS sequence"/>
</dbReference>
<sequence length="252" mass="27383">MADLAMFPLGSVLFPHMPLALRVFEERYLVMLARLLDTEDPRFGVVLIERGHETGGADQRFRIGTMAHITRLTPRDDHVSLVARGGSRIEVVEWLEDDPHPVALVRELPDFEWDAGLEPLRDEAERIVRRTIARSAEFAEMPWDADVELSDDPIESAWQLAAIAPLGPIDQLALLTSSNATELLTRIAQLTLEAEPALTAPGPDTAFDDALAALLETDADGAEDDPGTDDEPDEPDEGDPPGGSQPGPTGPA</sequence>
<evidence type="ECO:0000313" key="4">
    <source>
        <dbReference type="Proteomes" id="UP000325827"/>
    </source>
</evidence>
<accession>A0A5J5J6X6</accession>
<feature type="domain" description="Lon N-terminal" evidence="2">
    <location>
        <begin position="1"/>
        <end position="195"/>
    </location>
</feature>
<dbReference type="RefSeq" id="WP_150447657.1">
    <property type="nucleotide sequence ID" value="NZ_VYSA01000001.1"/>
</dbReference>
<proteinExistence type="predicted"/>
<gene>
    <name evidence="3" type="ORF">F6B43_04420</name>
</gene>
<dbReference type="AlphaFoldDB" id="A0A5J5J6X6"/>
<dbReference type="PANTHER" id="PTHR46732:SF8">
    <property type="entry name" value="ATP-DEPENDENT PROTEASE LA (LON) DOMAIN PROTEIN"/>
    <property type="match status" value="1"/>
</dbReference>
<feature type="compositionally biased region" description="Acidic residues" evidence="1">
    <location>
        <begin position="217"/>
        <end position="239"/>
    </location>
</feature>
<evidence type="ECO:0000259" key="2">
    <source>
        <dbReference type="PROSITE" id="PS51787"/>
    </source>
</evidence>
<feature type="region of interest" description="Disordered" evidence="1">
    <location>
        <begin position="213"/>
        <end position="252"/>
    </location>
</feature>
<protein>
    <submittedName>
        <fullName evidence="3">Peptidase S16</fullName>
    </submittedName>
</protein>
<dbReference type="SMART" id="SM00464">
    <property type="entry name" value="LON"/>
    <property type="match status" value="1"/>
</dbReference>
<comment type="caution">
    <text evidence="3">The sequence shown here is derived from an EMBL/GenBank/DDBJ whole genome shotgun (WGS) entry which is preliminary data.</text>
</comment>
<dbReference type="PANTHER" id="PTHR46732">
    <property type="entry name" value="ATP-DEPENDENT PROTEASE LA (LON) DOMAIN PROTEIN"/>
    <property type="match status" value="1"/>
</dbReference>
<name>A0A5J5J6X6_9MICO</name>
<dbReference type="InterPro" id="IPR003111">
    <property type="entry name" value="Lon_prtase_N"/>
</dbReference>
<dbReference type="OrthoDB" id="25394at2"/>
<evidence type="ECO:0000256" key="1">
    <source>
        <dbReference type="SAM" id="MobiDB-lite"/>
    </source>
</evidence>
<evidence type="ECO:0000313" key="3">
    <source>
        <dbReference type="EMBL" id="KAA9110884.1"/>
    </source>
</evidence>
<dbReference type="SUPFAM" id="SSF88697">
    <property type="entry name" value="PUA domain-like"/>
    <property type="match status" value="1"/>
</dbReference>